<comment type="caution">
    <text evidence="1">The sequence shown here is derived from an EMBL/GenBank/DDBJ whole genome shotgun (WGS) entry which is preliminary data.</text>
</comment>
<protein>
    <submittedName>
        <fullName evidence="1">Uncharacterized protein</fullName>
    </submittedName>
</protein>
<sequence length="137" mass="14578">MLKLFAGVTSSGTSSSFLSKPLCWRNSVSSPSLSPLAAGPALLRWCFVHSPTGSKFSTALFTSDWSSTSDVRAHFFAALFSSFLANCLSQRSVCIKRRGAQPWETGRQRFTQLRALAGSAAGAAAGHPQAGSHAVRR</sequence>
<proteinExistence type="predicted"/>
<accession>A0A7J8JWU1</accession>
<reference evidence="1 2" key="1">
    <citation type="journal article" date="2020" name="Nature">
        <title>Six reference-quality genomes reveal evolution of bat adaptations.</title>
        <authorList>
            <person name="Jebb D."/>
            <person name="Huang Z."/>
            <person name="Pippel M."/>
            <person name="Hughes G.M."/>
            <person name="Lavrichenko K."/>
            <person name="Devanna P."/>
            <person name="Winkler S."/>
            <person name="Jermiin L.S."/>
            <person name="Skirmuntt E.C."/>
            <person name="Katzourakis A."/>
            <person name="Burkitt-Gray L."/>
            <person name="Ray D.A."/>
            <person name="Sullivan K.A.M."/>
            <person name="Roscito J.G."/>
            <person name="Kirilenko B.M."/>
            <person name="Davalos L.M."/>
            <person name="Corthals A.P."/>
            <person name="Power M.L."/>
            <person name="Jones G."/>
            <person name="Ransome R.D."/>
            <person name="Dechmann D.K.N."/>
            <person name="Locatelli A.G."/>
            <person name="Puechmaille S.J."/>
            <person name="Fedrigo O."/>
            <person name="Jarvis E.D."/>
            <person name="Hiller M."/>
            <person name="Vernes S.C."/>
            <person name="Myers E.W."/>
            <person name="Teeling E.C."/>
        </authorList>
    </citation>
    <scope>NUCLEOTIDE SEQUENCE [LARGE SCALE GENOMIC DNA]</scope>
    <source>
        <strain evidence="1">MMolMol1</strain>
        <tissue evidence="1">Muscle</tissue>
    </source>
</reference>
<dbReference type="EMBL" id="JACASF010000001">
    <property type="protein sequence ID" value="KAF6500981.1"/>
    <property type="molecule type" value="Genomic_DNA"/>
</dbReference>
<gene>
    <name evidence="1" type="ORF">HJG59_007994</name>
</gene>
<name>A0A7J8JWU1_MOLMO</name>
<dbReference type="InParanoid" id="A0A7J8JWU1"/>
<keyword evidence="2" id="KW-1185">Reference proteome</keyword>
<dbReference type="Proteomes" id="UP000550707">
    <property type="component" value="Unassembled WGS sequence"/>
</dbReference>
<evidence type="ECO:0000313" key="2">
    <source>
        <dbReference type="Proteomes" id="UP000550707"/>
    </source>
</evidence>
<dbReference type="AlphaFoldDB" id="A0A7J8JWU1"/>
<organism evidence="1 2">
    <name type="scientific">Molossus molossus</name>
    <name type="common">Pallas' mastiff bat</name>
    <name type="synonym">Vespertilio molossus</name>
    <dbReference type="NCBI Taxonomy" id="27622"/>
    <lineage>
        <taxon>Eukaryota</taxon>
        <taxon>Metazoa</taxon>
        <taxon>Chordata</taxon>
        <taxon>Craniata</taxon>
        <taxon>Vertebrata</taxon>
        <taxon>Euteleostomi</taxon>
        <taxon>Mammalia</taxon>
        <taxon>Eutheria</taxon>
        <taxon>Laurasiatheria</taxon>
        <taxon>Chiroptera</taxon>
        <taxon>Yangochiroptera</taxon>
        <taxon>Molossidae</taxon>
        <taxon>Molossus</taxon>
    </lineage>
</organism>
<evidence type="ECO:0000313" key="1">
    <source>
        <dbReference type="EMBL" id="KAF6500981.1"/>
    </source>
</evidence>